<evidence type="ECO:0000313" key="1">
    <source>
        <dbReference type="EnsemblMetazoa" id="OVOC4133.1"/>
    </source>
</evidence>
<accession>A0A8R1XXU0</accession>
<evidence type="ECO:0000313" key="2">
    <source>
        <dbReference type="Proteomes" id="UP000024404"/>
    </source>
</evidence>
<name>A0A8R1XXU0_ONCVO</name>
<dbReference type="Proteomes" id="UP000024404">
    <property type="component" value="Unassembled WGS sequence"/>
</dbReference>
<dbReference type="AlphaFoldDB" id="A0A8R1XXU0"/>
<reference evidence="1" key="2">
    <citation type="submission" date="2022-06" db="UniProtKB">
        <authorList>
            <consortium name="EnsemblMetazoa"/>
        </authorList>
    </citation>
    <scope>IDENTIFICATION</scope>
</reference>
<reference evidence="2" key="1">
    <citation type="submission" date="2013-10" db="EMBL/GenBank/DDBJ databases">
        <title>Genome sequencing of Onchocerca volvulus.</title>
        <authorList>
            <person name="Cotton J."/>
            <person name="Tsai J."/>
            <person name="Stanley E."/>
            <person name="Tracey A."/>
            <person name="Holroyd N."/>
            <person name="Lustigman S."/>
            <person name="Berriman M."/>
        </authorList>
    </citation>
    <scope>NUCLEOTIDE SEQUENCE</scope>
</reference>
<dbReference type="EMBL" id="CMVM020000127">
    <property type="status" value="NOT_ANNOTATED_CDS"/>
    <property type="molecule type" value="Genomic_DNA"/>
</dbReference>
<sequence>MKSEVTWTKRNQNRQLIKARDNHNFSQLNFVAEEVDVSAHHNNTKMKGKKENFEEFNADEISVTSRIQRPK</sequence>
<proteinExistence type="predicted"/>
<organism evidence="1 2">
    <name type="scientific">Onchocerca volvulus</name>
    <dbReference type="NCBI Taxonomy" id="6282"/>
    <lineage>
        <taxon>Eukaryota</taxon>
        <taxon>Metazoa</taxon>
        <taxon>Ecdysozoa</taxon>
        <taxon>Nematoda</taxon>
        <taxon>Chromadorea</taxon>
        <taxon>Rhabditida</taxon>
        <taxon>Spirurina</taxon>
        <taxon>Spiruromorpha</taxon>
        <taxon>Filarioidea</taxon>
        <taxon>Onchocercidae</taxon>
        <taxon>Onchocerca</taxon>
    </lineage>
</organism>
<dbReference type="EnsemblMetazoa" id="OVOC4133.1">
    <property type="protein sequence ID" value="OVOC4133.1"/>
    <property type="gene ID" value="WBGene00240942"/>
</dbReference>
<keyword evidence="2" id="KW-1185">Reference proteome</keyword>
<protein>
    <submittedName>
        <fullName evidence="1">Uncharacterized protein</fullName>
    </submittedName>
</protein>